<gene>
    <name evidence="1" type="ORF">V6N12_025427</name>
</gene>
<proteinExistence type="predicted"/>
<dbReference type="EMBL" id="JBBPBM010000051">
    <property type="protein sequence ID" value="KAK8519388.1"/>
    <property type="molecule type" value="Genomic_DNA"/>
</dbReference>
<sequence>MEMGLSSENQSTEELSVVARKFGNEQSSLLDRFERLSFEAQLKEAILGRSRSESSVVNRPRCSQLLAPPQVSKGRGVSGFNWVLKKLLKPILGSRGDGGKNPVADTKNPMTCTTFSRSLRF</sequence>
<accession>A0ABR2CIG6</accession>
<dbReference type="PANTHER" id="PTHR48196">
    <property type="entry name" value="DUF630 DOMAIN-CONTAINING PROTEIN"/>
    <property type="match status" value="1"/>
</dbReference>
<dbReference type="PANTHER" id="PTHR48196:SF1">
    <property type="entry name" value="DUF630 DOMAIN-CONTAINING PROTEIN"/>
    <property type="match status" value="1"/>
</dbReference>
<evidence type="ECO:0000313" key="1">
    <source>
        <dbReference type="EMBL" id="KAK8519388.1"/>
    </source>
</evidence>
<organism evidence="1 2">
    <name type="scientific">Hibiscus sabdariffa</name>
    <name type="common">roselle</name>
    <dbReference type="NCBI Taxonomy" id="183260"/>
    <lineage>
        <taxon>Eukaryota</taxon>
        <taxon>Viridiplantae</taxon>
        <taxon>Streptophyta</taxon>
        <taxon>Embryophyta</taxon>
        <taxon>Tracheophyta</taxon>
        <taxon>Spermatophyta</taxon>
        <taxon>Magnoliopsida</taxon>
        <taxon>eudicotyledons</taxon>
        <taxon>Gunneridae</taxon>
        <taxon>Pentapetalae</taxon>
        <taxon>rosids</taxon>
        <taxon>malvids</taxon>
        <taxon>Malvales</taxon>
        <taxon>Malvaceae</taxon>
        <taxon>Malvoideae</taxon>
        <taxon>Hibiscus</taxon>
    </lineage>
</organism>
<dbReference type="Proteomes" id="UP001472677">
    <property type="component" value="Unassembled WGS sequence"/>
</dbReference>
<reference evidence="1 2" key="1">
    <citation type="journal article" date="2024" name="G3 (Bethesda)">
        <title>Genome assembly of Hibiscus sabdariffa L. provides insights into metabolisms of medicinal natural products.</title>
        <authorList>
            <person name="Kim T."/>
        </authorList>
    </citation>
    <scope>NUCLEOTIDE SEQUENCE [LARGE SCALE GENOMIC DNA]</scope>
    <source>
        <strain evidence="1">TK-2024</strain>
        <tissue evidence="1">Old leaves</tissue>
    </source>
</reference>
<keyword evidence="2" id="KW-1185">Reference proteome</keyword>
<protein>
    <submittedName>
        <fullName evidence="1">Uncharacterized protein</fullName>
    </submittedName>
</protein>
<comment type="caution">
    <text evidence="1">The sequence shown here is derived from an EMBL/GenBank/DDBJ whole genome shotgun (WGS) entry which is preliminary data.</text>
</comment>
<name>A0ABR2CIG6_9ROSI</name>
<evidence type="ECO:0000313" key="2">
    <source>
        <dbReference type="Proteomes" id="UP001472677"/>
    </source>
</evidence>